<comment type="caution">
    <text evidence="1">The sequence shown here is derived from an EMBL/GenBank/DDBJ whole genome shotgun (WGS) entry which is preliminary data.</text>
</comment>
<reference evidence="1" key="1">
    <citation type="submission" date="2020-08" db="EMBL/GenBank/DDBJ databases">
        <title>Multicomponent nature underlies the extraordinary mechanical properties of spider dragline silk.</title>
        <authorList>
            <person name="Kono N."/>
            <person name="Nakamura H."/>
            <person name="Mori M."/>
            <person name="Yoshida Y."/>
            <person name="Ohtoshi R."/>
            <person name="Malay A.D."/>
            <person name="Moran D.A.P."/>
            <person name="Tomita M."/>
            <person name="Numata K."/>
            <person name="Arakawa K."/>
        </authorList>
    </citation>
    <scope>NUCLEOTIDE SEQUENCE</scope>
</reference>
<accession>A0A8X6UDW8</accession>
<gene>
    <name evidence="1" type="ORF">NPIL_475851</name>
</gene>
<name>A0A8X6UDW8_NEPPI</name>
<dbReference type="EMBL" id="BMAW01080901">
    <property type="protein sequence ID" value="GFU21885.1"/>
    <property type="molecule type" value="Genomic_DNA"/>
</dbReference>
<organism evidence="1 2">
    <name type="scientific">Nephila pilipes</name>
    <name type="common">Giant wood spider</name>
    <name type="synonym">Nephila maculata</name>
    <dbReference type="NCBI Taxonomy" id="299642"/>
    <lineage>
        <taxon>Eukaryota</taxon>
        <taxon>Metazoa</taxon>
        <taxon>Ecdysozoa</taxon>
        <taxon>Arthropoda</taxon>
        <taxon>Chelicerata</taxon>
        <taxon>Arachnida</taxon>
        <taxon>Araneae</taxon>
        <taxon>Araneomorphae</taxon>
        <taxon>Entelegynae</taxon>
        <taxon>Araneoidea</taxon>
        <taxon>Nephilidae</taxon>
        <taxon>Nephila</taxon>
    </lineage>
</organism>
<sequence length="92" mass="10316">MVLFTNCVTVMPHGWICYDGRASPLFCNELCSALLGFFFAWVRVFETRSDSLAYDSCDEALYAKSRQKSKGTKLGVRMCIMSCTSITSKCNC</sequence>
<evidence type="ECO:0000313" key="2">
    <source>
        <dbReference type="Proteomes" id="UP000887013"/>
    </source>
</evidence>
<protein>
    <submittedName>
        <fullName evidence="1">Uncharacterized protein</fullName>
    </submittedName>
</protein>
<evidence type="ECO:0000313" key="1">
    <source>
        <dbReference type="EMBL" id="GFU21885.1"/>
    </source>
</evidence>
<proteinExistence type="predicted"/>
<dbReference type="Proteomes" id="UP000887013">
    <property type="component" value="Unassembled WGS sequence"/>
</dbReference>
<dbReference type="AlphaFoldDB" id="A0A8X6UDW8"/>
<keyword evidence="2" id="KW-1185">Reference proteome</keyword>